<protein>
    <submittedName>
        <fullName evidence="1">Uncharacterized protein</fullName>
    </submittedName>
</protein>
<accession>A0A1C6SCD4</accession>
<dbReference type="AlphaFoldDB" id="A0A1C6SCD4"/>
<evidence type="ECO:0000313" key="2">
    <source>
        <dbReference type="Proteomes" id="UP000199413"/>
    </source>
</evidence>
<dbReference type="Proteomes" id="UP000199413">
    <property type="component" value="Unassembled WGS sequence"/>
</dbReference>
<proteinExistence type="predicted"/>
<evidence type="ECO:0000313" key="1">
    <source>
        <dbReference type="EMBL" id="SCL27117.1"/>
    </source>
</evidence>
<reference evidence="2" key="1">
    <citation type="submission" date="2016-06" db="EMBL/GenBank/DDBJ databases">
        <authorList>
            <person name="Varghese N."/>
            <person name="Submissions Spin"/>
        </authorList>
    </citation>
    <scope>NUCLEOTIDE SEQUENCE [LARGE SCALE GENOMIC DNA]</scope>
    <source>
        <strain evidence="2">DSM 45431</strain>
    </source>
</reference>
<keyword evidence="2" id="KW-1185">Reference proteome</keyword>
<organism evidence="1 2">
    <name type="scientific">Micromonospora rhizosphaerae</name>
    <dbReference type="NCBI Taxonomy" id="568872"/>
    <lineage>
        <taxon>Bacteria</taxon>
        <taxon>Bacillati</taxon>
        <taxon>Actinomycetota</taxon>
        <taxon>Actinomycetes</taxon>
        <taxon>Micromonosporales</taxon>
        <taxon>Micromonosporaceae</taxon>
        <taxon>Micromonospora</taxon>
    </lineage>
</organism>
<gene>
    <name evidence="1" type="ORF">GA0070624_3436</name>
</gene>
<name>A0A1C6SCD4_9ACTN</name>
<dbReference type="EMBL" id="FMHV01000002">
    <property type="protein sequence ID" value="SCL27117.1"/>
    <property type="molecule type" value="Genomic_DNA"/>
</dbReference>
<sequence>MLTVIADAVVQASVGKGLRVAVACPNSHLALVDHLAQALHARGRACRCLPMTPNPRDAVPPDRQATGSTIVVIASGPNTEVDRGTRRVNISVIADVQRDGELSHSESDEAYSWATGDSDIIIDYRNPDGPVIRYMAPYLAAQDQP</sequence>